<keyword evidence="4" id="KW-0611">Plant defense</keyword>
<dbReference type="GO" id="GO:0050832">
    <property type="term" value="P:defense response to fungus"/>
    <property type="evidence" value="ECO:0007669"/>
    <property type="project" value="UniProtKB-ARBA"/>
</dbReference>
<keyword evidence="9 13" id="KW-0472">Membrane</keyword>
<dbReference type="GO" id="GO:0005802">
    <property type="term" value="C:trans-Golgi network"/>
    <property type="evidence" value="ECO:0007669"/>
    <property type="project" value="UniProtKB-ARBA"/>
</dbReference>
<evidence type="ECO:0000256" key="5">
    <source>
        <dbReference type="ARBA" id="ARBA00022927"/>
    </source>
</evidence>
<keyword evidence="2" id="KW-0813">Transport</keyword>
<evidence type="ECO:0000256" key="6">
    <source>
        <dbReference type="ARBA" id="ARBA00022989"/>
    </source>
</evidence>
<dbReference type="PANTHER" id="PTHR19957">
    <property type="entry name" value="SYNTAXIN"/>
    <property type="match status" value="1"/>
</dbReference>
<feature type="region of interest" description="Disordered" evidence="12">
    <location>
        <begin position="187"/>
        <end position="212"/>
    </location>
</feature>
<dbReference type="GO" id="GO:0006906">
    <property type="term" value="P:vesicle fusion"/>
    <property type="evidence" value="ECO:0007669"/>
    <property type="project" value="UniProtKB-ARBA"/>
</dbReference>
<dbReference type="PROSITE" id="PS50192">
    <property type="entry name" value="T_SNARE"/>
    <property type="match status" value="1"/>
</dbReference>
<dbReference type="SMART" id="SM00503">
    <property type="entry name" value="SynN"/>
    <property type="match status" value="1"/>
</dbReference>
<name>A0A8T0H8T8_CERPU</name>
<keyword evidence="16" id="KW-1185">Reference proteome</keyword>
<evidence type="ECO:0000256" key="1">
    <source>
        <dbReference type="ARBA" id="ARBA00009063"/>
    </source>
</evidence>
<evidence type="ECO:0000256" key="8">
    <source>
        <dbReference type="ARBA" id="ARBA00023054"/>
    </source>
</evidence>
<dbReference type="GO" id="GO:0009863">
    <property type="term" value="P:salicylic acid mediated signaling pathway"/>
    <property type="evidence" value="ECO:0007669"/>
    <property type="project" value="UniProtKB-ARBA"/>
</dbReference>
<accession>A0A8T0H8T8</accession>
<evidence type="ECO:0000313" key="15">
    <source>
        <dbReference type="EMBL" id="KAG0567823.1"/>
    </source>
</evidence>
<evidence type="ECO:0000256" key="4">
    <source>
        <dbReference type="ARBA" id="ARBA00022821"/>
    </source>
</evidence>
<evidence type="ECO:0000256" key="2">
    <source>
        <dbReference type="ARBA" id="ARBA00022448"/>
    </source>
</evidence>
<dbReference type="GO" id="GO:0048278">
    <property type="term" value="P:vesicle docking"/>
    <property type="evidence" value="ECO:0007669"/>
    <property type="project" value="TreeGrafter"/>
</dbReference>
<keyword evidence="7" id="KW-0333">Golgi apparatus</keyword>
<dbReference type="EMBL" id="CM026428">
    <property type="protein sequence ID" value="KAG0567823.1"/>
    <property type="molecule type" value="Genomic_DNA"/>
</dbReference>
<dbReference type="GO" id="GO:0031201">
    <property type="term" value="C:SNARE complex"/>
    <property type="evidence" value="ECO:0007669"/>
    <property type="project" value="TreeGrafter"/>
</dbReference>
<dbReference type="SUPFAM" id="SSF47661">
    <property type="entry name" value="t-snare proteins"/>
    <property type="match status" value="1"/>
</dbReference>
<dbReference type="InterPro" id="IPR006011">
    <property type="entry name" value="Syntaxin_N"/>
</dbReference>
<protein>
    <recommendedName>
        <fullName evidence="14">t-SNARE coiled-coil homology domain-containing protein</fullName>
    </recommendedName>
</protein>
<keyword evidence="3 13" id="KW-0812">Transmembrane</keyword>
<sequence>MATRNQTALFRKYREALRSVRPYATTSSGGRGGAIELVEAPLLKGGPRGYNAVGSEDLDAANNLNAGSSTLNLPPGWVDISDQVSADMQRARSKMAELAKAHSRALMPTFDDTSKEEHTIELLSQQITKLLKKCEQRLQQLSRPTGASEQDANIRKNVQRSLATDLQTLSMDFRKQQKGYLNRLQRQQEGQAVDDGIGLRKQPKTSEDDDFSQSFTNQHLQQLRQNEALSVEREQEINQIVESVNDLAQIMKDLSVLVIDQGTIVDRIDYNITNVATSVEQGVKELVKAEETQKRGGMVTCILVLIVLCAAMLIIYILKKIMGL</sequence>
<dbReference type="CDD" id="cd15845">
    <property type="entry name" value="SNARE_syntaxin16"/>
    <property type="match status" value="1"/>
</dbReference>
<dbReference type="SMART" id="SM00397">
    <property type="entry name" value="t_SNARE"/>
    <property type="match status" value="1"/>
</dbReference>
<evidence type="ECO:0000313" key="16">
    <source>
        <dbReference type="Proteomes" id="UP000822688"/>
    </source>
</evidence>
<evidence type="ECO:0000256" key="13">
    <source>
        <dbReference type="SAM" id="Phobius"/>
    </source>
</evidence>
<dbReference type="GO" id="GO:0009658">
    <property type="term" value="P:chloroplast organization"/>
    <property type="evidence" value="ECO:0007669"/>
    <property type="project" value="UniProtKB-ARBA"/>
</dbReference>
<dbReference type="Proteomes" id="UP000822688">
    <property type="component" value="Chromosome 7"/>
</dbReference>
<dbReference type="InterPro" id="IPR010989">
    <property type="entry name" value="SNARE"/>
</dbReference>
<evidence type="ECO:0000256" key="10">
    <source>
        <dbReference type="ARBA" id="ARBA00037801"/>
    </source>
</evidence>
<comment type="subcellular location">
    <subcellularLocation>
        <location evidence="10">Golgi apparatus</location>
        <location evidence="10">trans-Golgi network membrane</location>
        <topology evidence="10">Single-pass type IV membrane protein</topology>
    </subcellularLocation>
</comment>
<dbReference type="GO" id="GO:0006886">
    <property type="term" value="P:intracellular protein transport"/>
    <property type="evidence" value="ECO:0007669"/>
    <property type="project" value="InterPro"/>
</dbReference>
<dbReference type="AlphaFoldDB" id="A0A8T0H8T8"/>
<dbReference type="GO" id="GO:0005484">
    <property type="term" value="F:SNAP receptor activity"/>
    <property type="evidence" value="ECO:0007669"/>
    <property type="project" value="InterPro"/>
</dbReference>
<dbReference type="InterPro" id="IPR006012">
    <property type="entry name" value="Syntaxin/epimorphin_CS"/>
</dbReference>
<dbReference type="Gene3D" id="1.20.58.70">
    <property type="match status" value="1"/>
</dbReference>
<dbReference type="InterPro" id="IPR045242">
    <property type="entry name" value="Syntaxin"/>
</dbReference>
<organism evidence="15 16">
    <name type="scientific">Ceratodon purpureus</name>
    <name type="common">Fire moss</name>
    <name type="synonym">Dicranum purpureum</name>
    <dbReference type="NCBI Taxonomy" id="3225"/>
    <lineage>
        <taxon>Eukaryota</taxon>
        <taxon>Viridiplantae</taxon>
        <taxon>Streptophyta</taxon>
        <taxon>Embryophyta</taxon>
        <taxon>Bryophyta</taxon>
        <taxon>Bryophytina</taxon>
        <taxon>Bryopsida</taxon>
        <taxon>Dicranidae</taxon>
        <taxon>Pseudoditrichales</taxon>
        <taxon>Ditrichaceae</taxon>
        <taxon>Ceratodon</taxon>
    </lineage>
</organism>
<gene>
    <name evidence="15" type="ORF">KC19_7G164200</name>
</gene>
<dbReference type="Pfam" id="PF05739">
    <property type="entry name" value="SNARE"/>
    <property type="match status" value="1"/>
</dbReference>
<dbReference type="FunFam" id="1.20.58.70:FF:000010">
    <property type="entry name" value="Syntaxin-43"/>
    <property type="match status" value="1"/>
</dbReference>
<evidence type="ECO:0000259" key="14">
    <source>
        <dbReference type="PROSITE" id="PS50192"/>
    </source>
</evidence>
<feature type="transmembrane region" description="Helical" evidence="13">
    <location>
        <begin position="297"/>
        <end position="318"/>
    </location>
</feature>
<evidence type="ECO:0000256" key="3">
    <source>
        <dbReference type="ARBA" id="ARBA00022692"/>
    </source>
</evidence>
<proteinExistence type="inferred from homology"/>
<dbReference type="InterPro" id="IPR000727">
    <property type="entry name" value="T_SNARE_dom"/>
</dbReference>
<dbReference type="GO" id="GO:0043001">
    <property type="term" value="P:Golgi to plasma membrane protein transport"/>
    <property type="evidence" value="ECO:0007669"/>
    <property type="project" value="UniProtKB-ARBA"/>
</dbReference>
<keyword evidence="6 13" id="KW-1133">Transmembrane helix</keyword>
<evidence type="ECO:0000256" key="7">
    <source>
        <dbReference type="ARBA" id="ARBA00023034"/>
    </source>
</evidence>
<dbReference type="GO" id="GO:0007030">
    <property type="term" value="P:Golgi organization"/>
    <property type="evidence" value="ECO:0007669"/>
    <property type="project" value="UniProtKB-ARBA"/>
</dbReference>
<comment type="similarity">
    <text evidence="1 11">Belongs to the syntaxin family.</text>
</comment>
<dbReference type="GO" id="GO:0006896">
    <property type="term" value="P:Golgi to vacuole transport"/>
    <property type="evidence" value="ECO:0007669"/>
    <property type="project" value="UniProtKB-ARBA"/>
</dbReference>
<feature type="domain" description="T-SNARE coiled-coil homology" evidence="14">
    <location>
        <begin position="227"/>
        <end position="289"/>
    </location>
</feature>
<dbReference type="PROSITE" id="PS00914">
    <property type="entry name" value="SYNTAXIN"/>
    <property type="match status" value="1"/>
</dbReference>
<comment type="caution">
    <text evidence="15">The sequence shown here is derived from an EMBL/GenBank/DDBJ whole genome shotgun (WGS) entry which is preliminary data.</text>
</comment>
<dbReference type="PANTHER" id="PTHR19957:SF83">
    <property type="entry name" value="SYNTAXIN-16"/>
    <property type="match status" value="1"/>
</dbReference>
<keyword evidence="5" id="KW-0653">Protein transport</keyword>
<keyword evidence="8" id="KW-0175">Coiled coil</keyword>
<evidence type="ECO:0000256" key="12">
    <source>
        <dbReference type="SAM" id="MobiDB-lite"/>
    </source>
</evidence>
<dbReference type="GO" id="GO:0000149">
    <property type="term" value="F:SNARE binding"/>
    <property type="evidence" value="ECO:0007669"/>
    <property type="project" value="TreeGrafter"/>
</dbReference>
<reference evidence="15" key="1">
    <citation type="submission" date="2020-06" db="EMBL/GenBank/DDBJ databases">
        <title>WGS assembly of Ceratodon purpureus strain R40.</title>
        <authorList>
            <person name="Carey S.B."/>
            <person name="Jenkins J."/>
            <person name="Shu S."/>
            <person name="Lovell J.T."/>
            <person name="Sreedasyam A."/>
            <person name="Maumus F."/>
            <person name="Tiley G.P."/>
            <person name="Fernandez-Pozo N."/>
            <person name="Barry K."/>
            <person name="Chen C."/>
            <person name="Wang M."/>
            <person name="Lipzen A."/>
            <person name="Daum C."/>
            <person name="Saski C.A."/>
            <person name="Payton A.C."/>
            <person name="Mcbreen J.C."/>
            <person name="Conrad R.E."/>
            <person name="Kollar L.M."/>
            <person name="Olsson S."/>
            <person name="Huttunen S."/>
            <person name="Landis J.B."/>
            <person name="Wickett N.J."/>
            <person name="Johnson M.G."/>
            <person name="Rensing S.A."/>
            <person name="Grimwood J."/>
            <person name="Schmutz J."/>
            <person name="Mcdaniel S.F."/>
        </authorList>
    </citation>
    <scope>NUCLEOTIDE SEQUENCE</scope>
    <source>
        <strain evidence="15">R40</strain>
    </source>
</reference>
<evidence type="ECO:0000256" key="9">
    <source>
        <dbReference type="ARBA" id="ARBA00023136"/>
    </source>
</evidence>
<dbReference type="GO" id="GO:0098629">
    <property type="term" value="P:trans-Golgi network membrane organization"/>
    <property type="evidence" value="ECO:0007669"/>
    <property type="project" value="UniProtKB-ARBA"/>
</dbReference>
<evidence type="ECO:0000256" key="11">
    <source>
        <dbReference type="RuleBase" id="RU003858"/>
    </source>
</evidence>